<organism evidence="1 2">
    <name type="scientific">Clostridium thermosuccinogenes</name>
    <dbReference type="NCBI Taxonomy" id="84032"/>
    <lineage>
        <taxon>Bacteria</taxon>
        <taxon>Bacillati</taxon>
        <taxon>Bacillota</taxon>
        <taxon>Clostridia</taxon>
        <taxon>Eubacteriales</taxon>
        <taxon>Clostridiaceae</taxon>
        <taxon>Clostridium</taxon>
    </lineage>
</organism>
<gene>
    <name evidence="1" type="ORF">CDQ84_11785</name>
</gene>
<keyword evidence="2" id="KW-1185">Reference proteome</keyword>
<dbReference type="InterPro" id="IPR036655">
    <property type="entry name" value="MtmB_sf"/>
</dbReference>
<evidence type="ECO:0000313" key="2">
    <source>
        <dbReference type="Proteomes" id="UP000236151"/>
    </source>
</evidence>
<dbReference type="GO" id="GO:0008168">
    <property type="term" value="F:methyltransferase activity"/>
    <property type="evidence" value="ECO:0007669"/>
    <property type="project" value="InterPro"/>
</dbReference>
<dbReference type="Gene3D" id="3.20.20.460">
    <property type="entry name" value="Monomethylamine methyltransferase MtmB"/>
    <property type="match status" value="1"/>
</dbReference>
<accession>A0A2K2FCE6</accession>
<sequence>MEASLVSISAVWIPFYFAFDGRKRMDTKKYLEICERSETGPKVSKEDWDLDYIIDGVRELVEEYDFSWDKNVLIPNDDKLLDLIFEASKRLICKTGVYNISTGRVINLTEDEIEEGLRQMKKELVMGEGKDAVTLYARNIEDKRAPLIWAGNPGCPTPEEIFYENVLSSAKEPIVDLLTCGSLIDVDGFKVKGNHPTEVLATCRELKYIHKALREVGRPGMGLLAAESAVTELGDIAAANRNGLRPCDAHLVALFNELIIDNGNMARAAYSLEYGMRNASLACAMVGGLGGDAPGATLVMIASIMAANLVCLADYHLCHPIHIRDVATTARGCLWLQSVLCQAFAKNAPAIIVCDIWPKSGAMTKELLYEVAANAIVVAVSGGHLEGVGSADGKVPNGTGLEVRLMGEVGKAVTNQGMTREEANKIVLKLLEKYEHVFSEPEKYVGKRFDQAYDMATVTPLPEWERMYLEVKDELKDMGLKL</sequence>
<dbReference type="AlphaFoldDB" id="A0A2K2FCE6"/>
<dbReference type="Proteomes" id="UP000236151">
    <property type="component" value="Unassembled WGS sequence"/>
</dbReference>
<evidence type="ECO:0008006" key="3">
    <source>
        <dbReference type="Google" id="ProtNLM"/>
    </source>
</evidence>
<dbReference type="GO" id="GO:0032259">
    <property type="term" value="P:methylation"/>
    <property type="evidence" value="ECO:0007669"/>
    <property type="project" value="InterPro"/>
</dbReference>
<dbReference type="InterPro" id="IPR008031">
    <property type="entry name" value="MtmB_MeTrfase"/>
</dbReference>
<dbReference type="KEGG" id="cthd:CDO33_18585"/>
<reference evidence="1 2" key="1">
    <citation type="submission" date="2017-06" db="EMBL/GenBank/DDBJ databases">
        <title>Investigating the central metabolism of Clostridium thermosuccinogenes.</title>
        <authorList>
            <person name="Koendjbiharie J.G."/>
            <person name="van Kranenburg R."/>
        </authorList>
    </citation>
    <scope>NUCLEOTIDE SEQUENCE [LARGE SCALE GENOMIC DNA]</scope>
    <source>
        <strain evidence="1 2">DSM 5806</strain>
    </source>
</reference>
<protein>
    <recommendedName>
        <fullName evidence="3">Monomethylamine:corrinoid methyltransferase</fullName>
    </recommendedName>
</protein>
<evidence type="ECO:0000313" key="1">
    <source>
        <dbReference type="EMBL" id="PNT98167.1"/>
    </source>
</evidence>
<dbReference type="EMBL" id="NIOJ01000030">
    <property type="protein sequence ID" value="PNT98167.1"/>
    <property type="molecule type" value="Genomic_DNA"/>
</dbReference>
<dbReference type="SUPFAM" id="SSF75098">
    <property type="entry name" value="Monomethylamine methyltransferase MtmB"/>
    <property type="match status" value="1"/>
</dbReference>
<dbReference type="Pfam" id="PF05369">
    <property type="entry name" value="MtmB"/>
    <property type="match status" value="1"/>
</dbReference>
<name>A0A2K2FCE6_9CLOT</name>
<comment type="caution">
    <text evidence="1">The sequence shown here is derived from an EMBL/GenBank/DDBJ whole genome shotgun (WGS) entry which is preliminary data.</text>
</comment>
<proteinExistence type="predicted"/>